<keyword evidence="4" id="KW-0833">Ubl conjugation pathway</keyword>
<name>U5EIJ7_9DIPT</name>
<keyword evidence="3" id="KW-0808">Transferase</keyword>
<dbReference type="EMBL" id="GANO01002610">
    <property type="protein sequence ID" value="JAB57261.1"/>
    <property type="molecule type" value="mRNA"/>
</dbReference>
<evidence type="ECO:0000256" key="5">
    <source>
        <dbReference type="ARBA" id="ARBA00023006"/>
    </source>
</evidence>
<dbReference type="Pfam" id="PF03987">
    <property type="entry name" value="Autophagy_act_C"/>
    <property type="match status" value="1"/>
</dbReference>
<dbReference type="PANTHER" id="PTHR14957:SF1">
    <property type="entry name" value="UBIQUITIN-LIKE-CONJUGATING ENZYME ATG10"/>
    <property type="match status" value="1"/>
</dbReference>
<evidence type="ECO:0000256" key="3">
    <source>
        <dbReference type="ARBA" id="ARBA00022679"/>
    </source>
</evidence>
<dbReference type="AlphaFoldDB" id="U5EIJ7"/>
<evidence type="ECO:0000313" key="7">
    <source>
        <dbReference type="EMBL" id="JAB57261.1"/>
    </source>
</evidence>
<dbReference type="Gene3D" id="3.30.1460.50">
    <property type="match status" value="1"/>
</dbReference>
<dbReference type="GO" id="GO:0000045">
    <property type="term" value="P:autophagosome assembly"/>
    <property type="evidence" value="ECO:0007669"/>
    <property type="project" value="TreeGrafter"/>
</dbReference>
<accession>U5EIJ7</accession>
<dbReference type="GO" id="GO:0061651">
    <property type="term" value="F:Atg12 conjugating enzyme activity"/>
    <property type="evidence" value="ECO:0007669"/>
    <property type="project" value="TreeGrafter"/>
</dbReference>
<reference evidence="7" key="1">
    <citation type="journal article" date="2014" name="Insect Biochem. Mol. Biol.">
        <title>An insight into the sialome of the frog biting fly, Corethrella appendiculata.</title>
        <authorList>
            <person name="Ribeiro J.M.C."/>
            <person name="Chagas A.C."/>
            <person name="Pham V.M."/>
            <person name="Lounibos L.P."/>
            <person name="Calvo E."/>
        </authorList>
    </citation>
    <scope>NUCLEOTIDE SEQUENCE</scope>
    <source>
        <tissue evidence="7">Salivary glands</tissue>
    </source>
</reference>
<sequence length="192" mass="22296">GTITENEFRKYANEFIQLSNKINDNWKIVKNVEQNVCYLTKKQKLKVLLNDDSLPSLETDFEQDSIITEDIQTISHHDKDNLLFEYHVCYSISYCVPVLYFNIFKSDGSLLKLENAWKVFNSVNKESNVAVDMYSILTQMEHPILFKPFFALHPCKTAEMLSNVPNSKNKLVTFLSTIGPFVYLKLDLMYGM</sequence>
<evidence type="ECO:0000256" key="1">
    <source>
        <dbReference type="ARBA" id="ARBA00005696"/>
    </source>
</evidence>
<feature type="non-terminal residue" evidence="7">
    <location>
        <position position="1"/>
    </location>
</feature>
<evidence type="ECO:0000256" key="6">
    <source>
        <dbReference type="ARBA" id="ARBA00029833"/>
    </source>
</evidence>
<comment type="similarity">
    <text evidence="1">Belongs to the ATG10 family.</text>
</comment>
<evidence type="ECO:0000256" key="4">
    <source>
        <dbReference type="ARBA" id="ARBA00022786"/>
    </source>
</evidence>
<dbReference type="GO" id="GO:0000422">
    <property type="term" value="P:autophagy of mitochondrion"/>
    <property type="evidence" value="ECO:0007669"/>
    <property type="project" value="TreeGrafter"/>
</dbReference>
<protein>
    <recommendedName>
        <fullName evidence="2">Ubiquitin-like-conjugating enzyme ATG10</fullName>
    </recommendedName>
    <alternativeName>
        <fullName evidence="6">Autophagy-related protein 10</fullName>
    </alternativeName>
</protein>
<dbReference type="GO" id="GO:0005829">
    <property type="term" value="C:cytosol"/>
    <property type="evidence" value="ECO:0007669"/>
    <property type="project" value="TreeGrafter"/>
</dbReference>
<keyword evidence="5" id="KW-0072">Autophagy</keyword>
<dbReference type="PANTHER" id="PTHR14957">
    <property type="entry name" value="UBIQUITIN-LIKE-CONJUGATING ENZYME ATG10"/>
    <property type="match status" value="1"/>
</dbReference>
<organism evidence="7">
    <name type="scientific">Corethrella appendiculata</name>
    <dbReference type="NCBI Taxonomy" id="1370023"/>
    <lineage>
        <taxon>Eukaryota</taxon>
        <taxon>Metazoa</taxon>
        <taxon>Ecdysozoa</taxon>
        <taxon>Arthropoda</taxon>
        <taxon>Hexapoda</taxon>
        <taxon>Insecta</taxon>
        <taxon>Pterygota</taxon>
        <taxon>Neoptera</taxon>
        <taxon>Endopterygota</taxon>
        <taxon>Diptera</taxon>
        <taxon>Nematocera</taxon>
        <taxon>Culicoidea</taxon>
        <taxon>Chaoboridae</taxon>
        <taxon>Corethrella</taxon>
    </lineage>
</organism>
<dbReference type="GO" id="GO:0032446">
    <property type="term" value="P:protein modification by small protein conjugation"/>
    <property type="evidence" value="ECO:0007669"/>
    <property type="project" value="TreeGrafter"/>
</dbReference>
<dbReference type="InterPro" id="IPR007135">
    <property type="entry name" value="Atg3/Atg10"/>
</dbReference>
<proteinExistence type="evidence at transcript level"/>
<evidence type="ECO:0000256" key="2">
    <source>
        <dbReference type="ARBA" id="ARBA00021099"/>
    </source>
</evidence>